<dbReference type="Pfam" id="PF02902">
    <property type="entry name" value="Peptidase_C48"/>
    <property type="match status" value="1"/>
</dbReference>
<sequence length="516" mass="59033">MGALTCIRKRVDDYFKNVSSPAPFDQSHGHISKKLKLSACMSPTTPQANRAAAASVVNSVAARIAQYPERKLGFPRTVHAPVSHRFGSLSSAKDSVLAASSRDSSADKMGRFGFFPRYLLYEKFKGSALRSLRYVGSGKQKEKEGIEIDSSDELDRDHASKDSSMGKVEIVDSQRRRWKGGEGTVEKEVRPLDSYVVTDVSNAVAKVDDMEKNGLSLLDPTADGSEQPFYKKLQNEVKESDPRRVNISLRIDLQEKRLQELQLLLRTKKEEPVEKDVAEEFFVPLTGEEMAVVSRALSNSHRKKVLVSHANSGIDISGEKLQCLRPRAWLNDEVINVYFELLKEREKRVPEKFLKCHFFNTFFYKKLMSSRGGYNFQSVRRWTTQKKLGYSLLECDKIFVPIHQEIHWCLAVINKKDKKFQYLDPLGGRDSQVLNALAKYFEDEVKDKCGKDINLNSWEKEFVTELPEQLNGFDCGMFMIKYADFYSRDIGLCFSQENMPYFRQRTTMELLKLRAD</sequence>
<evidence type="ECO:0000259" key="7">
    <source>
        <dbReference type="PROSITE" id="PS50600"/>
    </source>
</evidence>
<evidence type="ECO:0000313" key="8">
    <source>
        <dbReference type="EMBL" id="KAL1543079.1"/>
    </source>
</evidence>
<accession>A0ABD1GG41</accession>
<organism evidence="8 9">
    <name type="scientific">Salvia divinorum</name>
    <name type="common">Maria pastora</name>
    <name type="synonym">Diviner's sage</name>
    <dbReference type="NCBI Taxonomy" id="28513"/>
    <lineage>
        <taxon>Eukaryota</taxon>
        <taxon>Viridiplantae</taxon>
        <taxon>Streptophyta</taxon>
        <taxon>Embryophyta</taxon>
        <taxon>Tracheophyta</taxon>
        <taxon>Spermatophyta</taxon>
        <taxon>Magnoliopsida</taxon>
        <taxon>eudicotyledons</taxon>
        <taxon>Gunneridae</taxon>
        <taxon>Pentapetalae</taxon>
        <taxon>asterids</taxon>
        <taxon>lamiids</taxon>
        <taxon>Lamiales</taxon>
        <taxon>Lamiaceae</taxon>
        <taxon>Nepetoideae</taxon>
        <taxon>Mentheae</taxon>
        <taxon>Salviinae</taxon>
        <taxon>Salvia</taxon>
        <taxon>Salvia subgen. Calosphace</taxon>
    </lineage>
</organism>
<keyword evidence="2" id="KW-0645">Protease</keyword>
<evidence type="ECO:0000256" key="4">
    <source>
        <dbReference type="ARBA" id="ARBA00022801"/>
    </source>
</evidence>
<dbReference type="GO" id="GO:0008234">
    <property type="term" value="F:cysteine-type peptidase activity"/>
    <property type="evidence" value="ECO:0007669"/>
    <property type="project" value="UniProtKB-KW"/>
</dbReference>
<evidence type="ECO:0000256" key="3">
    <source>
        <dbReference type="ARBA" id="ARBA00022786"/>
    </source>
</evidence>
<evidence type="ECO:0000256" key="5">
    <source>
        <dbReference type="ARBA" id="ARBA00022807"/>
    </source>
</evidence>
<protein>
    <submittedName>
        <fullName evidence="8">Ulp1 peptidase</fullName>
        <ecNumber evidence="8">3.4.22.68</ecNumber>
    </submittedName>
</protein>
<keyword evidence="5" id="KW-0788">Thiol protease</keyword>
<feature type="domain" description="Ubiquitin-like protease family profile" evidence="7">
    <location>
        <begin position="314"/>
        <end position="486"/>
    </location>
</feature>
<dbReference type="GO" id="GO:0006508">
    <property type="term" value="P:proteolysis"/>
    <property type="evidence" value="ECO:0007669"/>
    <property type="project" value="UniProtKB-KW"/>
</dbReference>
<comment type="caution">
    <text evidence="8">The sequence shown here is derived from an EMBL/GenBank/DDBJ whole genome shotgun (WGS) entry which is preliminary data.</text>
</comment>
<dbReference type="InterPro" id="IPR038765">
    <property type="entry name" value="Papain-like_cys_pep_sf"/>
</dbReference>
<dbReference type="PROSITE" id="PS50600">
    <property type="entry name" value="ULP_PROTEASE"/>
    <property type="match status" value="1"/>
</dbReference>
<dbReference type="AlphaFoldDB" id="A0ABD1GG41"/>
<dbReference type="EMBL" id="JBEAFC010000008">
    <property type="protein sequence ID" value="KAL1543079.1"/>
    <property type="molecule type" value="Genomic_DNA"/>
</dbReference>
<dbReference type="EC" id="3.4.22.68" evidence="8"/>
<gene>
    <name evidence="8" type="ORF">AAHA92_20095</name>
</gene>
<evidence type="ECO:0000256" key="2">
    <source>
        <dbReference type="ARBA" id="ARBA00022670"/>
    </source>
</evidence>
<evidence type="ECO:0000313" key="9">
    <source>
        <dbReference type="Proteomes" id="UP001567538"/>
    </source>
</evidence>
<proteinExistence type="inferred from homology"/>
<dbReference type="GO" id="GO:0019783">
    <property type="term" value="F:ubiquitin-like protein peptidase activity"/>
    <property type="evidence" value="ECO:0007669"/>
    <property type="project" value="UniProtKB-ARBA"/>
</dbReference>
<keyword evidence="9" id="KW-1185">Reference proteome</keyword>
<dbReference type="InterPro" id="IPR003653">
    <property type="entry name" value="Peptidase_C48_C"/>
</dbReference>
<comment type="similarity">
    <text evidence="1">Belongs to the peptidase C48 family.</text>
</comment>
<keyword evidence="3" id="KW-0833">Ubl conjugation pathway</keyword>
<dbReference type="SUPFAM" id="SSF54001">
    <property type="entry name" value="Cysteine proteinases"/>
    <property type="match status" value="1"/>
</dbReference>
<dbReference type="PANTHER" id="PTHR12606">
    <property type="entry name" value="SENTRIN/SUMO-SPECIFIC PROTEASE"/>
    <property type="match status" value="1"/>
</dbReference>
<dbReference type="PANTHER" id="PTHR12606:SF1">
    <property type="entry name" value="UBIQUITIN-LIKE-SPECIFIC PROTEASE 1A"/>
    <property type="match status" value="1"/>
</dbReference>
<reference evidence="8 9" key="1">
    <citation type="submission" date="2024-06" db="EMBL/GenBank/DDBJ databases">
        <title>A chromosome level genome sequence of Diviner's sage (Salvia divinorum).</title>
        <authorList>
            <person name="Ford S.A."/>
            <person name="Ro D.-K."/>
            <person name="Ness R.W."/>
            <person name="Phillips M.A."/>
        </authorList>
    </citation>
    <scope>NUCLEOTIDE SEQUENCE [LARGE SCALE GENOMIC DNA]</scope>
    <source>
        <strain evidence="8">SAF-2024a</strain>
        <tissue evidence="8">Leaf</tissue>
    </source>
</reference>
<dbReference type="Gene3D" id="3.40.395.10">
    <property type="entry name" value="Adenoviral Proteinase, Chain A"/>
    <property type="match status" value="1"/>
</dbReference>
<evidence type="ECO:0000256" key="1">
    <source>
        <dbReference type="ARBA" id="ARBA00005234"/>
    </source>
</evidence>
<keyword evidence="4 8" id="KW-0378">Hydrolase</keyword>
<dbReference type="Proteomes" id="UP001567538">
    <property type="component" value="Unassembled WGS sequence"/>
</dbReference>
<evidence type="ECO:0000256" key="6">
    <source>
        <dbReference type="SAM" id="MobiDB-lite"/>
    </source>
</evidence>
<dbReference type="FunFam" id="3.40.395.10:FF:000005">
    <property type="entry name" value="Ubiquitin-like-specific protease ESD4"/>
    <property type="match status" value="1"/>
</dbReference>
<name>A0ABD1GG41_SALDI</name>
<dbReference type="GO" id="GO:0016926">
    <property type="term" value="P:protein desumoylation"/>
    <property type="evidence" value="ECO:0007669"/>
    <property type="project" value="UniProtKB-ARBA"/>
</dbReference>
<feature type="region of interest" description="Disordered" evidence="6">
    <location>
        <begin position="140"/>
        <end position="166"/>
    </location>
</feature>